<evidence type="ECO:0000313" key="2">
    <source>
        <dbReference type="Proteomes" id="UP001163046"/>
    </source>
</evidence>
<evidence type="ECO:0000313" key="1">
    <source>
        <dbReference type="EMBL" id="KAJ7391206.1"/>
    </source>
</evidence>
<reference evidence="1" key="1">
    <citation type="submission" date="2023-01" db="EMBL/GenBank/DDBJ databases">
        <title>Genome assembly of the deep-sea coral Lophelia pertusa.</title>
        <authorList>
            <person name="Herrera S."/>
            <person name="Cordes E."/>
        </authorList>
    </citation>
    <scope>NUCLEOTIDE SEQUENCE</scope>
    <source>
        <strain evidence="1">USNM1676648</strain>
        <tissue evidence="1">Polyp</tissue>
    </source>
</reference>
<proteinExistence type="predicted"/>
<protein>
    <submittedName>
        <fullName evidence="1">Uncharacterized protein</fullName>
    </submittedName>
</protein>
<dbReference type="Proteomes" id="UP001163046">
    <property type="component" value="Unassembled WGS sequence"/>
</dbReference>
<comment type="caution">
    <text evidence="1">The sequence shown here is derived from an EMBL/GenBank/DDBJ whole genome shotgun (WGS) entry which is preliminary data.</text>
</comment>
<gene>
    <name evidence="1" type="ORF">OS493_019337</name>
</gene>
<keyword evidence="2" id="KW-1185">Reference proteome</keyword>
<accession>A0A9X0A0H0</accession>
<dbReference type="EMBL" id="MU825407">
    <property type="protein sequence ID" value="KAJ7391206.1"/>
    <property type="molecule type" value="Genomic_DNA"/>
</dbReference>
<organism evidence="1 2">
    <name type="scientific">Desmophyllum pertusum</name>
    <dbReference type="NCBI Taxonomy" id="174260"/>
    <lineage>
        <taxon>Eukaryota</taxon>
        <taxon>Metazoa</taxon>
        <taxon>Cnidaria</taxon>
        <taxon>Anthozoa</taxon>
        <taxon>Hexacorallia</taxon>
        <taxon>Scleractinia</taxon>
        <taxon>Caryophylliina</taxon>
        <taxon>Caryophylliidae</taxon>
        <taxon>Desmophyllum</taxon>
    </lineage>
</organism>
<sequence>MPVNSGSLRDISGCFTSSRKKNCAAKKATQLRNSRVDKAKRKLVLDSEDKNPQELKKVTRISLQTKTVNEDFPLGNRIVDFEVISKGLEKCTNCLQDNIKSGHTFAL</sequence>
<dbReference type="AlphaFoldDB" id="A0A9X0A0H0"/>
<name>A0A9X0A0H0_9CNID</name>